<dbReference type="PROSITE" id="PS51007">
    <property type="entry name" value="CYTC"/>
    <property type="match status" value="1"/>
</dbReference>
<dbReference type="EMBL" id="RAHJ01000008">
    <property type="protein sequence ID" value="RJX70357.1"/>
    <property type="molecule type" value="Genomic_DNA"/>
</dbReference>
<dbReference type="GO" id="GO:0020037">
    <property type="term" value="F:heme binding"/>
    <property type="evidence" value="ECO:0007669"/>
    <property type="project" value="InterPro"/>
</dbReference>
<dbReference type="Pfam" id="PF13442">
    <property type="entry name" value="Cytochrome_CBB3"/>
    <property type="match status" value="1"/>
</dbReference>
<dbReference type="Gene3D" id="1.10.760.10">
    <property type="entry name" value="Cytochrome c-like domain"/>
    <property type="match status" value="1"/>
</dbReference>
<feature type="region of interest" description="Disordered" evidence="5">
    <location>
        <begin position="185"/>
        <end position="209"/>
    </location>
</feature>
<dbReference type="GO" id="GO:0046872">
    <property type="term" value="F:metal ion binding"/>
    <property type="evidence" value="ECO:0007669"/>
    <property type="project" value="UniProtKB-KW"/>
</dbReference>
<keyword evidence="6" id="KW-0812">Transmembrane</keyword>
<evidence type="ECO:0000256" key="5">
    <source>
        <dbReference type="SAM" id="MobiDB-lite"/>
    </source>
</evidence>
<dbReference type="GO" id="GO:0009055">
    <property type="term" value="F:electron transfer activity"/>
    <property type="evidence" value="ECO:0007669"/>
    <property type="project" value="InterPro"/>
</dbReference>
<keyword evidence="2 4" id="KW-0479">Metal-binding</keyword>
<accession>A0A419R5M3</accession>
<keyword evidence="6" id="KW-1133">Transmembrane helix</keyword>
<dbReference type="Proteomes" id="UP000284322">
    <property type="component" value="Unassembled WGS sequence"/>
</dbReference>
<keyword evidence="6" id="KW-0472">Membrane</keyword>
<evidence type="ECO:0000256" key="1">
    <source>
        <dbReference type="ARBA" id="ARBA00022617"/>
    </source>
</evidence>
<protein>
    <submittedName>
        <fullName evidence="8">Cytochrome c</fullName>
    </submittedName>
</protein>
<name>A0A419R5M3_9SPHN</name>
<gene>
    <name evidence="8" type="ORF">D6858_02490</name>
</gene>
<evidence type="ECO:0000259" key="7">
    <source>
        <dbReference type="PROSITE" id="PS51007"/>
    </source>
</evidence>
<keyword evidence="1 4" id="KW-0349">Heme</keyword>
<comment type="caution">
    <text evidence="8">The sequence shown here is derived from an EMBL/GenBank/DDBJ whole genome shotgun (WGS) entry which is preliminary data.</text>
</comment>
<dbReference type="SUPFAM" id="SSF46626">
    <property type="entry name" value="Cytochrome c"/>
    <property type="match status" value="1"/>
</dbReference>
<evidence type="ECO:0000256" key="2">
    <source>
        <dbReference type="ARBA" id="ARBA00022723"/>
    </source>
</evidence>
<keyword evidence="9" id="KW-1185">Reference proteome</keyword>
<evidence type="ECO:0000256" key="6">
    <source>
        <dbReference type="SAM" id="Phobius"/>
    </source>
</evidence>
<dbReference type="InterPro" id="IPR036909">
    <property type="entry name" value="Cyt_c-like_dom_sf"/>
</dbReference>
<keyword evidence="3 4" id="KW-0408">Iron</keyword>
<feature type="compositionally biased region" description="Basic and acidic residues" evidence="5">
    <location>
        <begin position="197"/>
        <end position="209"/>
    </location>
</feature>
<sequence length="209" mass="22571">MSSKPHAQRQSRKGAWIAIGILVLALVAGVTFIFSGIYNVAADDPHTRPVYWLLETARDRSVAAHARNVPPPPDLADPARIAAGAGLYAEMCAACHLAPGMERTEIAQGLYPAAPELARGNDLTPAEKFWVIKHGIKSTGMAAWGKTHNDTLIWNMVAFLQKLPGLSADQYQTLVKAAPEGHDEMMKEQDGGQDPAASDHHDDDMGHPH</sequence>
<evidence type="ECO:0000256" key="3">
    <source>
        <dbReference type="ARBA" id="ARBA00023004"/>
    </source>
</evidence>
<feature type="transmembrane region" description="Helical" evidence="6">
    <location>
        <begin position="15"/>
        <end position="38"/>
    </location>
</feature>
<dbReference type="InterPro" id="IPR009056">
    <property type="entry name" value="Cyt_c-like_dom"/>
</dbReference>
<feature type="domain" description="Cytochrome c" evidence="7">
    <location>
        <begin position="79"/>
        <end position="164"/>
    </location>
</feature>
<dbReference type="RefSeq" id="WP_067737198.1">
    <property type="nucleotide sequence ID" value="NZ_RAHJ01000008.1"/>
</dbReference>
<organism evidence="8 9">
    <name type="scientific">Tsuneonella suprasediminis</name>
    <dbReference type="NCBI Taxonomy" id="2306996"/>
    <lineage>
        <taxon>Bacteria</taxon>
        <taxon>Pseudomonadati</taxon>
        <taxon>Pseudomonadota</taxon>
        <taxon>Alphaproteobacteria</taxon>
        <taxon>Sphingomonadales</taxon>
        <taxon>Erythrobacteraceae</taxon>
        <taxon>Tsuneonella</taxon>
    </lineage>
</organism>
<dbReference type="AlphaFoldDB" id="A0A419R5M3"/>
<dbReference type="OrthoDB" id="9773456at2"/>
<evidence type="ECO:0000313" key="9">
    <source>
        <dbReference type="Proteomes" id="UP000284322"/>
    </source>
</evidence>
<proteinExistence type="predicted"/>
<evidence type="ECO:0000313" key="8">
    <source>
        <dbReference type="EMBL" id="RJX70357.1"/>
    </source>
</evidence>
<reference evidence="8 9" key="1">
    <citation type="submission" date="2018-09" db="EMBL/GenBank/DDBJ databases">
        <title>Altererythrobacter sp.Ery1 and Ery12, the genome sequencing of novel strains in genus Alterythrobacter.</title>
        <authorList>
            <person name="Cheng H."/>
            <person name="Wu Y.-H."/>
            <person name="Fang C."/>
            <person name="Xu X.-W."/>
        </authorList>
    </citation>
    <scope>NUCLEOTIDE SEQUENCE [LARGE SCALE GENOMIC DNA]</scope>
    <source>
        <strain evidence="8 9">Ery12</strain>
    </source>
</reference>
<evidence type="ECO:0000256" key="4">
    <source>
        <dbReference type="PROSITE-ProRule" id="PRU00433"/>
    </source>
</evidence>